<evidence type="ECO:0000313" key="11">
    <source>
        <dbReference type="Proteomes" id="UP000321230"/>
    </source>
</evidence>
<feature type="domain" description="Cytochrome c" evidence="9">
    <location>
        <begin position="162"/>
        <end position="336"/>
    </location>
</feature>
<dbReference type="Gene3D" id="1.10.760.10">
    <property type="entry name" value="Cytochrome c-like domain"/>
    <property type="match status" value="2"/>
</dbReference>
<evidence type="ECO:0000259" key="9">
    <source>
        <dbReference type="PROSITE" id="PS51007"/>
    </source>
</evidence>
<reference evidence="10 11" key="1">
    <citation type="submission" date="2019-07" db="EMBL/GenBank/DDBJ databases">
        <title>Whole genome shotgun sequence of Gluconobacter wancherniae NBRC 103581.</title>
        <authorList>
            <person name="Hosoyama A."/>
            <person name="Uohara A."/>
            <person name="Ohji S."/>
            <person name="Ichikawa N."/>
        </authorList>
    </citation>
    <scope>NUCLEOTIDE SEQUENCE [LARGE SCALE GENOMIC DNA]</scope>
    <source>
        <strain evidence="10 11">NBRC 103581</strain>
    </source>
</reference>
<dbReference type="GO" id="GO:0009055">
    <property type="term" value="F:electron transfer activity"/>
    <property type="evidence" value="ECO:0007669"/>
    <property type="project" value="InterPro"/>
</dbReference>
<evidence type="ECO:0000256" key="1">
    <source>
        <dbReference type="ARBA" id="ARBA00004196"/>
    </source>
</evidence>
<feature type="region of interest" description="Disordered" evidence="8">
    <location>
        <begin position="18"/>
        <end position="52"/>
    </location>
</feature>
<comment type="subcellular location">
    <subcellularLocation>
        <location evidence="1">Cell envelope</location>
    </subcellularLocation>
</comment>
<dbReference type="GO" id="GO:0004130">
    <property type="term" value="F:cytochrome-c peroxidase activity"/>
    <property type="evidence" value="ECO:0007669"/>
    <property type="project" value="TreeGrafter"/>
</dbReference>
<dbReference type="AlphaFoldDB" id="A0A511AXL3"/>
<evidence type="ECO:0000256" key="4">
    <source>
        <dbReference type="ARBA" id="ARBA00022729"/>
    </source>
</evidence>
<dbReference type="PANTHER" id="PTHR30600:SF10">
    <property type="entry name" value="BLL6722 PROTEIN"/>
    <property type="match status" value="1"/>
</dbReference>
<keyword evidence="6 7" id="KW-0408">Iron</keyword>
<dbReference type="GO" id="GO:0046872">
    <property type="term" value="F:metal ion binding"/>
    <property type="evidence" value="ECO:0007669"/>
    <property type="project" value="UniProtKB-KW"/>
</dbReference>
<comment type="caution">
    <text evidence="10">The sequence shown here is derived from an EMBL/GenBank/DDBJ whole genome shotgun (WGS) entry which is preliminary data.</text>
</comment>
<evidence type="ECO:0000256" key="6">
    <source>
        <dbReference type="ARBA" id="ARBA00023004"/>
    </source>
</evidence>
<evidence type="ECO:0000256" key="3">
    <source>
        <dbReference type="ARBA" id="ARBA00022723"/>
    </source>
</evidence>
<dbReference type="GO" id="GO:0030313">
    <property type="term" value="C:cell envelope"/>
    <property type="evidence" value="ECO:0007669"/>
    <property type="project" value="UniProtKB-SubCell"/>
</dbReference>
<gene>
    <name evidence="10" type="ORF">GWA01_06940</name>
</gene>
<dbReference type="InterPro" id="IPR009056">
    <property type="entry name" value="Cyt_c-like_dom"/>
</dbReference>
<protein>
    <submittedName>
        <fullName evidence="10">Cytochrome-c peroxidase</fullName>
    </submittedName>
</protein>
<dbReference type="InterPro" id="IPR036909">
    <property type="entry name" value="Cyt_c-like_dom_sf"/>
</dbReference>
<evidence type="ECO:0000256" key="8">
    <source>
        <dbReference type="SAM" id="MobiDB-lite"/>
    </source>
</evidence>
<keyword evidence="10" id="KW-0575">Peroxidase</keyword>
<dbReference type="EMBL" id="BJUZ01000001">
    <property type="protein sequence ID" value="GEK92924.1"/>
    <property type="molecule type" value="Genomic_DNA"/>
</dbReference>
<feature type="compositionally biased region" description="Low complexity" evidence="8">
    <location>
        <begin position="30"/>
        <end position="41"/>
    </location>
</feature>
<keyword evidence="2 7" id="KW-0349">Heme</keyword>
<proteinExistence type="predicted"/>
<dbReference type="GO" id="GO:0020037">
    <property type="term" value="F:heme binding"/>
    <property type="evidence" value="ECO:0007669"/>
    <property type="project" value="InterPro"/>
</dbReference>
<dbReference type="InterPro" id="IPR051395">
    <property type="entry name" value="Cytochrome_c_Peroxidase/MauG"/>
</dbReference>
<name>A0A511AXL3_9PROT</name>
<evidence type="ECO:0000256" key="2">
    <source>
        <dbReference type="ARBA" id="ARBA00022617"/>
    </source>
</evidence>
<evidence type="ECO:0000313" key="10">
    <source>
        <dbReference type="EMBL" id="GEK92924.1"/>
    </source>
</evidence>
<keyword evidence="3 7" id="KW-0479">Metal-binding</keyword>
<dbReference type="SUPFAM" id="SSF46626">
    <property type="entry name" value="Cytochrome c"/>
    <property type="match status" value="2"/>
</dbReference>
<dbReference type="InterPro" id="IPR004852">
    <property type="entry name" value="Di-haem_cyt_c_peroxidsae"/>
</dbReference>
<evidence type="ECO:0000256" key="5">
    <source>
        <dbReference type="ARBA" id="ARBA00023002"/>
    </source>
</evidence>
<keyword evidence="4" id="KW-0732">Signal</keyword>
<dbReference type="PROSITE" id="PS51007">
    <property type="entry name" value="CYTC"/>
    <property type="match status" value="1"/>
</dbReference>
<dbReference type="Pfam" id="PF03150">
    <property type="entry name" value="CCP_MauG"/>
    <property type="match status" value="1"/>
</dbReference>
<keyword evidence="5" id="KW-0560">Oxidoreductase</keyword>
<dbReference type="Proteomes" id="UP000321230">
    <property type="component" value="Unassembled WGS sequence"/>
</dbReference>
<dbReference type="PANTHER" id="PTHR30600">
    <property type="entry name" value="CYTOCHROME C PEROXIDASE-RELATED"/>
    <property type="match status" value="1"/>
</dbReference>
<sequence length="343" mass="37714">MDLRHSGRRTVPTLTYLERTPPFSIGPDNAVSEAAPSVAPPTGMTHTQKSASNTAGSAAAIVPQGGLFWDARADTLQEQATGPLYDLNEMASTPEIVAKRLRTGPAAKALLQIAGPAAEKSDTLLVSEAMFALARYQMEDSAFHPYSSRYDKWLEGKSAFSPQESRGYRLFNDPAKGNCAACHVDTVGPDRLPPLFTDHQYEALGVPANLQHAGKSHPDLGLCEARRVETQSQKAYCGFFSTPTLRNASTRGHFFHNGVYSTLRQVIDFYVLRDTQPERIYPLGKDGQPQKYNDLPKEYHANVDIMDAPFDRHAGDKPALSVSEREDIIAFLKTLEDAPYSSR</sequence>
<evidence type="ECO:0000256" key="7">
    <source>
        <dbReference type="PROSITE-ProRule" id="PRU00433"/>
    </source>
</evidence>
<organism evidence="10 11">
    <name type="scientific">Gluconobacter wancherniae NBRC 103581</name>
    <dbReference type="NCBI Taxonomy" id="656744"/>
    <lineage>
        <taxon>Bacteria</taxon>
        <taxon>Pseudomonadati</taxon>
        <taxon>Pseudomonadota</taxon>
        <taxon>Alphaproteobacteria</taxon>
        <taxon>Acetobacterales</taxon>
        <taxon>Acetobacteraceae</taxon>
        <taxon>Gluconobacter</taxon>
    </lineage>
</organism>
<accession>A0A511AXL3</accession>
<keyword evidence="11" id="KW-1185">Reference proteome</keyword>